<dbReference type="InterPro" id="IPR050153">
    <property type="entry name" value="Metal_Ion_Import_ABC"/>
</dbReference>
<name>A0ABP6A8C2_9ACTN</name>
<evidence type="ECO:0000256" key="3">
    <source>
        <dbReference type="ARBA" id="ARBA00022840"/>
    </source>
</evidence>
<dbReference type="RefSeq" id="WP_344167303.1">
    <property type="nucleotide sequence ID" value="NZ_BAAARY010000001.1"/>
</dbReference>
<dbReference type="PANTHER" id="PTHR42734:SF19">
    <property type="entry name" value="IRON COMPOUNDS ABC TRANSPORTER, ATP-BINDING PROTEIN"/>
    <property type="match status" value="1"/>
</dbReference>
<dbReference type="InterPro" id="IPR003439">
    <property type="entry name" value="ABC_transporter-like_ATP-bd"/>
</dbReference>
<proteinExistence type="predicted"/>
<protein>
    <submittedName>
        <fullName evidence="5">ABC transporter ATP-binding protein</fullName>
    </submittedName>
</protein>
<dbReference type="Pfam" id="PF00005">
    <property type="entry name" value="ABC_tran"/>
    <property type="match status" value="1"/>
</dbReference>
<evidence type="ECO:0000259" key="4">
    <source>
        <dbReference type="PROSITE" id="PS50893"/>
    </source>
</evidence>
<keyword evidence="3 5" id="KW-0067">ATP-binding</keyword>
<keyword evidence="2" id="KW-0547">Nucleotide-binding</keyword>
<evidence type="ECO:0000256" key="2">
    <source>
        <dbReference type="ARBA" id="ARBA00022741"/>
    </source>
</evidence>
<feature type="domain" description="ABC transporter" evidence="4">
    <location>
        <begin position="3"/>
        <end position="238"/>
    </location>
</feature>
<reference evidence="6" key="1">
    <citation type="journal article" date="2019" name="Int. J. Syst. Evol. Microbiol.">
        <title>The Global Catalogue of Microorganisms (GCM) 10K type strain sequencing project: providing services to taxonomists for standard genome sequencing and annotation.</title>
        <authorList>
            <consortium name="The Broad Institute Genomics Platform"/>
            <consortium name="The Broad Institute Genome Sequencing Center for Infectious Disease"/>
            <person name="Wu L."/>
            <person name="Ma J."/>
        </authorList>
    </citation>
    <scope>NUCLEOTIDE SEQUENCE [LARGE SCALE GENOMIC DNA]</scope>
    <source>
        <strain evidence="6">JCM 3367</strain>
    </source>
</reference>
<dbReference type="PANTHER" id="PTHR42734">
    <property type="entry name" value="METAL TRANSPORT SYSTEM ATP-BINDING PROTEIN TM_0124-RELATED"/>
    <property type="match status" value="1"/>
</dbReference>
<dbReference type="EMBL" id="BAAARY010000001">
    <property type="protein sequence ID" value="GAA2512332.1"/>
    <property type="molecule type" value="Genomic_DNA"/>
</dbReference>
<evidence type="ECO:0000256" key="1">
    <source>
        <dbReference type="ARBA" id="ARBA00022448"/>
    </source>
</evidence>
<organism evidence="5 6">
    <name type="scientific">Pilimelia columellifera subsp. columellifera</name>
    <dbReference type="NCBI Taxonomy" id="706583"/>
    <lineage>
        <taxon>Bacteria</taxon>
        <taxon>Bacillati</taxon>
        <taxon>Actinomycetota</taxon>
        <taxon>Actinomycetes</taxon>
        <taxon>Micromonosporales</taxon>
        <taxon>Micromonosporaceae</taxon>
        <taxon>Pilimelia</taxon>
    </lineage>
</organism>
<dbReference type="SUPFAM" id="SSF52540">
    <property type="entry name" value="P-loop containing nucleoside triphosphate hydrolases"/>
    <property type="match status" value="1"/>
</dbReference>
<dbReference type="InterPro" id="IPR003593">
    <property type="entry name" value="AAA+_ATPase"/>
</dbReference>
<dbReference type="SMART" id="SM00382">
    <property type="entry name" value="AAA"/>
    <property type="match status" value="1"/>
</dbReference>
<dbReference type="PROSITE" id="PS50893">
    <property type="entry name" value="ABC_TRANSPORTER_2"/>
    <property type="match status" value="1"/>
</dbReference>
<dbReference type="GO" id="GO:0005524">
    <property type="term" value="F:ATP binding"/>
    <property type="evidence" value="ECO:0007669"/>
    <property type="project" value="UniProtKB-KW"/>
</dbReference>
<dbReference type="Proteomes" id="UP001499978">
    <property type="component" value="Unassembled WGS sequence"/>
</dbReference>
<gene>
    <name evidence="5" type="ORF">GCM10010201_04520</name>
</gene>
<comment type="caution">
    <text evidence="5">The sequence shown here is derived from an EMBL/GenBank/DDBJ whole genome shotgun (WGS) entry which is preliminary data.</text>
</comment>
<keyword evidence="6" id="KW-1185">Reference proteome</keyword>
<keyword evidence="1" id="KW-0813">Transport</keyword>
<dbReference type="Gene3D" id="3.40.50.300">
    <property type="entry name" value="P-loop containing nucleotide triphosphate hydrolases"/>
    <property type="match status" value="1"/>
</dbReference>
<sequence length="258" mass="27906">MTMQVSDISFAYGSRTVLDGVGFGLRPGELCALFGPNGTGKSTLYRCILGHLRHQGRVMLDGTDLTRLRPAQVARRVSYVPQQHSSPFPFTVRDMVLMGRTPHLGGVFGPRRSDIEHCERVLERVGLAGDGDRLYHTLSGGQRQLTLIARALAQDCNVLLLDEPTASLDFGNQMWVWRTVQDLARQGRTVLVCTHDPNHVRWFCDRVLALGRNGKLLAEGAPSTVITAELVGNLYPGVGAVTTAGHGAVVPADVAGVG</sequence>
<accession>A0ABP6A8C2</accession>
<dbReference type="InterPro" id="IPR027417">
    <property type="entry name" value="P-loop_NTPase"/>
</dbReference>
<evidence type="ECO:0000313" key="6">
    <source>
        <dbReference type="Proteomes" id="UP001499978"/>
    </source>
</evidence>
<evidence type="ECO:0000313" key="5">
    <source>
        <dbReference type="EMBL" id="GAA2512332.1"/>
    </source>
</evidence>